<proteinExistence type="predicted"/>
<keyword evidence="2" id="KW-1185">Reference proteome</keyword>
<comment type="caution">
    <text evidence="1">The sequence shown here is derived from an EMBL/GenBank/DDBJ whole genome shotgun (WGS) entry which is preliminary data.</text>
</comment>
<dbReference type="EMBL" id="QUZU01000004">
    <property type="protein sequence ID" value="TFY91365.1"/>
    <property type="molecule type" value="Genomic_DNA"/>
</dbReference>
<sequence length="146" mass="16527">MSTPTAPLRKGTKSEVEQQYFQGKIGGQDFKADFMTHTLKNNFWLAEGTMRIPPNETSRQVVTFKYSANRDLLPNGRYTLTENDKDPRLAVILMTVNDTPTPAYEAERGTIEFFHDPNDNSISGALDIYFHDLNGIEVRAQILLSI</sequence>
<reference evidence="1 2" key="1">
    <citation type="journal article" date="2019" name="Syst. Appl. Microbiol.">
        <title>New species of pathogenic Pseudomonas isolated from citrus in Tunisia: Proposal of Pseudomonas kairouanensis sp. nov. and Pseudomonas nabeulensis sp. nov.</title>
        <authorList>
            <person name="Oueslati M."/>
            <person name="Mulet M."/>
            <person name="Gomila M."/>
            <person name="Berge O."/>
            <person name="Hajlaoui M.R."/>
            <person name="Lalucat J."/>
            <person name="Sadfi-Zouaoui N."/>
            <person name="Garcia-Valdes E."/>
        </authorList>
    </citation>
    <scope>NUCLEOTIDE SEQUENCE [LARGE SCALE GENOMIC DNA]</scope>
    <source>
        <strain evidence="1 2">KC12</strain>
    </source>
</reference>
<evidence type="ECO:0000313" key="1">
    <source>
        <dbReference type="EMBL" id="TFY91365.1"/>
    </source>
</evidence>
<gene>
    <name evidence="1" type="ORF">DYL59_05270</name>
</gene>
<evidence type="ECO:0000313" key="2">
    <source>
        <dbReference type="Proteomes" id="UP000297391"/>
    </source>
</evidence>
<dbReference type="OrthoDB" id="6953791at2"/>
<protein>
    <submittedName>
        <fullName evidence="1">Uncharacterized protein</fullName>
    </submittedName>
</protein>
<name>A0A4Z0AX78_9PSED</name>
<organism evidence="1 2">
    <name type="scientific">Pseudomonas kairouanensis</name>
    <dbReference type="NCBI Taxonomy" id="2293832"/>
    <lineage>
        <taxon>Bacteria</taxon>
        <taxon>Pseudomonadati</taxon>
        <taxon>Pseudomonadota</taxon>
        <taxon>Gammaproteobacteria</taxon>
        <taxon>Pseudomonadales</taxon>
        <taxon>Pseudomonadaceae</taxon>
        <taxon>Pseudomonas</taxon>
    </lineage>
</organism>
<dbReference type="AlphaFoldDB" id="A0A4Z0AX78"/>
<accession>A0A4Z0AX78</accession>
<dbReference type="Proteomes" id="UP000297391">
    <property type="component" value="Unassembled WGS sequence"/>
</dbReference>
<dbReference type="RefSeq" id="WP_135288226.1">
    <property type="nucleotide sequence ID" value="NZ_QUZU01000004.1"/>
</dbReference>